<dbReference type="PANTHER" id="PTHR45989:SF1">
    <property type="entry name" value="TRANSLATION INITIATION FACTOR EIF-2B SUBUNIT GAMMA"/>
    <property type="match status" value="1"/>
</dbReference>
<dbReference type="STRING" id="1314782.A0A165UZF8"/>
<feature type="region of interest" description="Disordered" evidence="10">
    <location>
        <begin position="487"/>
        <end position="520"/>
    </location>
</feature>
<feature type="domain" description="Nucleotidyl transferase" evidence="11">
    <location>
        <begin position="18"/>
        <end position="145"/>
    </location>
</feature>
<dbReference type="GO" id="GO:0005829">
    <property type="term" value="C:cytosol"/>
    <property type="evidence" value="ECO:0007669"/>
    <property type="project" value="UniProtKB-SubCell"/>
</dbReference>
<evidence type="ECO:0000256" key="10">
    <source>
        <dbReference type="SAM" id="MobiDB-lite"/>
    </source>
</evidence>
<dbReference type="GO" id="GO:0003743">
    <property type="term" value="F:translation initiation factor activity"/>
    <property type="evidence" value="ECO:0007669"/>
    <property type="project" value="UniProtKB-KW"/>
</dbReference>
<accession>A0A165UZF8</accession>
<gene>
    <name evidence="13" type="ORF">NEOLEDRAFT_1128404</name>
</gene>
<dbReference type="InParanoid" id="A0A165UZF8"/>
<evidence type="ECO:0000256" key="4">
    <source>
        <dbReference type="ARBA" id="ARBA00022540"/>
    </source>
</evidence>
<protein>
    <recommendedName>
        <fullName evidence="6">Translation initiation factor eIF2B subunit gamma</fullName>
    </recommendedName>
    <alternativeName>
        <fullName evidence="7">eIF2B GDP-GTP exchange factor subunit gamma</fullName>
    </alternativeName>
</protein>
<dbReference type="InterPro" id="IPR005835">
    <property type="entry name" value="NTP_transferase_dom"/>
</dbReference>
<dbReference type="EMBL" id="KV425555">
    <property type="protein sequence ID" value="KZT28923.1"/>
    <property type="molecule type" value="Genomic_DNA"/>
</dbReference>
<dbReference type="GO" id="GO:0016746">
    <property type="term" value="F:acyltransferase activity"/>
    <property type="evidence" value="ECO:0007669"/>
    <property type="project" value="UniProtKB-KW"/>
</dbReference>
<reference evidence="13 14" key="1">
    <citation type="journal article" date="2016" name="Mol. Biol. Evol.">
        <title>Comparative Genomics of Early-Diverging Mushroom-Forming Fungi Provides Insights into the Origins of Lignocellulose Decay Capabilities.</title>
        <authorList>
            <person name="Nagy L.G."/>
            <person name="Riley R."/>
            <person name="Tritt A."/>
            <person name="Adam C."/>
            <person name="Daum C."/>
            <person name="Floudas D."/>
            <person name="Sun H."/>
            <person name="Yadav J.S."/>
            <person name="Pangilinan J."/>
            <person name="Larsson K.H."/>
            <person name="Matsuura K."/>
            <person name="Barry K."/>
            <person name="Labutti K."/>
            <person name="Kuo R."/>
            <person name="Ohm R.A."/>
            <person name="Bhattacharya S.S."/>
            <person name="Shirouzu T."/>
            <person name="Yoshinaga Y."/>
            <person name="Martin F.M."/>
            <person name="Grigoriev I.V."/>
            <person name="Hibbett D.S."/>
        </authorList>
    </citation>
    <scope>NUCLEOTIDE SEQUENCE [LARGE SCALE GENOMIC DNA]</scope>
    <source>
        <strain evidence="13 14">HHB14362 ss-1</strain>
    </source>
</reference>
<comment type="subunit">
    <text evidence="9">Component of the translation initiation factor 2B (eIF2B) complex which is a heterodecamer of two sets of five different subunits: alpha, beta, gamma, delta and epsilon. Subunits alpha, beta and delta comprise a regulatory subcomplex and subunits epsilon and gamma comprise a catalytic subcomplex. Within the complex, the hexameric regulatory complex resides at the center, with the two heterodimeric catalytic subcomplexes bound on opposite sides.</text>
</comment>
<dbReference type="Proteomes" id="UP000076761">
    <property type="component" value="Unassembled WGS sequence"/>
</dbReference>
<sequence length="520" mass="57130">MDFSETTSSQPDIREFVAVVLAGFGNELSPLSSGAGGEPSPKALLPIANQPMLDFPLAWLEQSGIKDVILICPTAHRQAISHYIHSSSSTSLRIDVHPYEETEDLSVGTCAILRHFTHLIQQDFVILPCDFVPPPSLPLSSILNKFRTESISDGCMSTACWFAPRRSEQGTIPDEWGQYEFSTPIVYDPVTGTLLHVDTPDDVDRNGDEIELRMSLLTRYPRTRLSSNLQDSHVYVCRRSVLDALAQKPTFDSIREEFMPWLCKVQYQRAKRERYGSVLTPTTNTLNQNVALRHSTTGAPNDLFSLKHHASLGEKNVAYSAPPSPTSDEDNKGADASLRVGVVIHNDSSEYAARANTLHSLLELNRSFLTKAQWTLPTDPKDRALIDPKAQISSDSIVGESTRVEERTSIKRSVIGKHCMVGKMAKIVGCVLLDHCVIEEGAKLDNCILGKNTRVGNKAALSWCITQGGYEVEAGGSYKNEKLEISDWAAGGTSSEGNDGTSEDDEEEEEGAEESGESED</sequence>
<comment type="function">
    <text evidence="8">Acts as a component of the translation initiation factor 2B (eIF2B) complex, which catalyzes the exchange of GDP for GTP on the eukaryotic initiation factor 2 (eIF2) complex gamma subunit. Its guanine nucleotide exchange factor activity is repressed when bound to eIF2 complex phosphorylated on the alpha subunit, thereby limiting the amount of methionyl-initiator methionine tRNA available to the ribosome and consequently global translation is repressed.</text>
</comment>
<evidence type="ECO:0000313" key="14">
    <source>
        <dbReference type="Proteomes" id="UP000076761"/>
    </source>
</evidence>
<dbReference type="OrthoDB" id="1733332at2759"/>
<name>A0A165UZF8_9AGAM</name>
<dbReference type="Gene3D" id="2.160.10.10">
    <property type="entry name" value="Hexapeptide repeat proteins"/>
    <property type="match status" value="1"/>
</dbReference>
<feature type="compositionally biased region" description="Acidic residues" evidence="10">
    <location>
        <begin position="501"/>
        <end position="520"/>
    </location>
</feature>
<evidence type="ECO:0000256" key="2">
    <source>
        <dbReference type="ARBA" id="ARBA00007878"/>
    </source>
</evidence>
<evidence type="ECO:0000256" key="3">
    <source>
        <dbReference type="ARBA" id="ARBA00022490"/>
    </source>
</evidence>
<dbReference type="PANTHER" id="PTHR45989">
    <property type="entry name" value="TRANSLATION INITIATION FACTOR EIF-2B SUBUNIT GAMMA"/>
    <property type="match status" value="1"/>
</dbReference>
<evidence type="ECO:0000256" key="9">
    <source>
        <dbReference type="ARBA" id="ARBA00046432"/>
    </source>
</evidence>
<comment type="similarity">
    <text evidence="2">Belongs to the eIF-2B gamma/epsilon subunits family.</text>
</comment>
<keyword evidence="14" id="KW-1185">Reference proteome</keyword>
<evidence type="ECO:0000256" key="5">
    <source>
        <dbReference type="ARBA" id="ARBA00022917"/>
    </source>
</evidence>
<evidence type="ECO:0000259" key="12">
    <source>
        <dbReference type="Pfam" id="PF25084"/>
    </source>
</evidence>
<dbReference type="GO" id="GO:0005085">
    <property type="term" value="F:guanyl-nucleotide exchange factor activity"/>
    <property type="evidence" value="ECO:0007669"/>
    <property type="project" value="TreeGrafter"/>
</dbReference>
<keyword evidence="13" id="KW-0808">Transferase</keyword>
<evidence type="ECO:0000256" key="8">
    <source>
        <dbReference type="ARBA" id="ARBA00045373"/>
    </source>
</evidence>
<keyword evidence="5" id="KW-0648">Protein biosynthesis</keyword>
<keyword evidence="4" id="KW-0396">Initiation factor</keyword>
<dbReference type="InterPro" id="IPR056764">
    <property type="entry name" value="LbH_EIF2B3/5"/>
</dbReference>
<dbReference type="FunCoup" id="A0A165UZF8">
    <property type="interactions" value="363"/>
</dbReference>
<proteinExistence type="inferred from homology"/>
<keyword evidence="3" id="KW-0963">Cytoplasm</keyword>
<dbReference type="Pfam" id="PF00483">
    <property type="entry name" value="NTP_transferase"/>
    <property type="match status" value="1"/>
</dbReference>
<dbReference type="GO" id="GO:0002183">
    <property type="term" value="P:cytoplasmic translational initiation"/>
    <property type="evidence" value="ECO:0007669"/>
    <property type="project" value="TreeGrafter"/>
</dbReference>
<dbReference type="AlphaFoldDB" id="A0A165UZF8"/>
<comment type="subcellular location">
    <subcellularLocation>
        <location evidence="1">Cytoplasm</location>
        <location evidence="1">Cytosol</location>
    </subcellularLocation>
</comment>
<evidence type="ECO:0000259" key="11">
    <source>
        <dbReference type="Pfam" id="PF00483"/>
    </source>
</evidence>
<dbReference type="GO" id="GO:0005851">
    <property type="term" value="C:eukaryotic translation initiation factor 2B complex"/>
    <property type="evidence" value="ECO:0007669"/>
    <property type="project" value="TreeGrafter"/>
</dbReference>
<organism evidence="13 14">
    <name type="scientific">Neolentinus lepideus HHB14362 ss-1</name>
    <dbReference type="NCBI Taxonomy" id="1314782"/>
    <lineage>
        <taxon>Eukaryota</taxon>
        <taxon>Fungi</taxon>
        <taxon>Dikarya</taxon>
        <taxon>Basidiomycota</taxon>
        <taxon>Agaricomycotina</taxon>
        <taxon>Agaricomycetes</taxon>
        <taxon>Gloeophyllales</taxon>
        <taxon>Gloeophyllaceae</taxon>
        <taxon>Neolentinus</taxon>
    </lineage>
</organism>
<dbReference type="Pfam" id="PF25084">
    <property type="entry name" value="LbH_EIF2B"/>
    <property type="match status" value="1"/>
</dbReference>
<evidence type="ECO:0000256" key="7">
    <source>
        <dbReference type="ARBA" id="ARBA00044229"/>
    </source>
</evidence>
<dbReference type="Gene3D" id="3.90.550.10">
    <property type="entry name" value="Spore Coat Polysaccharide Biosynthesis Protein SpsA, Chain A"/>
    <property type="match status" value="1"/>
</dbReference>
<dbReference type="SUPFAM" id="SSF53448">
    <property type="entry name" value="Nucleotide-diphospho-sugar transferases"/>
    <property type="match status" value="1"/>
</dbReference>
<dbReference type="InterPro" id="IPR029044">
    <property type="entry name" value="Nucleotide-diphossugar_trans"/>
</dbReference>
<dbReference type="CDD" id="cd04652">
    <property type="entry name" value="LbH_eIF2B_gamma_C"/>
    <property type="match status" value="1"/>
</dbReference>
<evidence type="ECO:0000313" key="13">
    <source>
        <dbReference type="EMBL" id="KZT28923.1"/>
    </source>
</evidence>
<dbReference type="InterPro" id="IPR051960">
    <property type="entry name" value="eIF2B_gamma"/>
</dbReference>
<keyword evidence="13" id="KW-0012">Acyltransferase</keyword>
<feature type="domain" description="EIF2B subunit epsilon/gamma LbH" evidence="12">
    <location>
        <begin position="387"/>
        <end position="462"/>
    </location>
</feature>
<evidence type="ECO:0000256" key="1">
    <source>
        <dbReference type="ARBA" id="ARBA00004514"/>
    </source>
</evidence>
<evidence type="ECO:0000256" key="6">
    <source>
        <dbReference type="ARBA" id="ARBA00044196"/>
    </source>
</evidence>